<keyword evidence="1" id="KW-0175">Coiled coil</keyword>
<dbReference type="EnsemblProtists" id="PYU1_T004033">
    <property type="protein sequence ID" value="PYU1_T004033"/>
    <property type="gene ID" value="PYU1_G004023"/>
</dbReference>
<name>K3WGE2_GLOUD</name>
<feature type="region of interest" description="Disordered" evidence="2">
    <location>
        <begin position="391"/>
        <end position="422"/>
    </location>
</feature>
<dbReference type="eggNOG" id="ENOG502T0F2">
    <property type="taxonomic scope" value="Eukaryota"/>
</dbReference>
<accession>K3WGE2</accession>
<evidence type="ECO:0000313" key="4">
    <source>
        <dbReference type="Proteomes" id="UP000019132"/>
    </source>
</evidence>
<keyword evidence="4" id="KW-1185">Reference proteome</keyword>
<reference evidence="4" key="2">
    <citation type="submission" date="2010-04" db="EMBL/GenBank/DDBJ databases">
        <authorList>
            <person name="Buell R."/>
            <person name="Hamilton J."/>
            <person name="Hostetler J."/>
        </authorList>
    </citation>
    <scope>NUCLEOTIDE SEQUENCE [LARGE SCALE GENOMIC DNA]</scope>
    <source>
        <strain evidence="4">DAOM:BR144</strain>
    </source>
</reference>
<evidence type="ECO:0000256" key="2">
    <source>
        <dbReference type="SAM" id="MobiDB-lite"/>
    </source>
</evidence>
<dbReference type="HOGENOM" id="CLU_664763_0_0_1"/>
<dbReference type="Proteomes" id="UP000019132">
    <property type="component" value="Unassembled WGS sequence"/>
</dbReference>
<feature type="coiled-coil region" evidence="1">
    <location>
        <begin position="276"/>
        <end position="310"/>
    </location>
</feature>
<dbReference type="EMBL" id="GL376567">
    <property type="status" value="NOT_ANNOTATED_CDS"/>
    <property type="molecule type" value="Genomic_DNA"/>
</dbReference>
<reference evidence="4" key="1">
    <citation type="journal article" date="2010" name="Genome Biol.">
        <title>Genome sequence of the necrotrophic plant pathogen Pythium ultimum reveals original pathogenicity mechanisms and effector repertoire.</title>
        <authorList>
            <person name="Levesque C.A."/>
            <person name="Brouwer H."/>
            <person name="Cano L."/>
            <person name="Hamilton J.P."/>
            <person name="Holt C."/>
            <person name="Huitema E."/>
            <person name="Raffaele S."/>
            <person name="Robideau G.P."/>
            <person name="Thines M."/>
            <person name="Win J."/>
            <person name="Zerillo M.M."/>
            <person name="Beakes G.W."/>
            <person name="Boore J.L."/>
            <person name="Busam D."/>
            <person name="Dumas B."/>
            <person name="Ferriera S."/>
            <person name="Fuerstenberg S.I."/>
            <person name="Gachon C.M."/>
            <person name="Gaulin E."/>
            <person name="Govers F."/>
            <person name="Grenville-Briggs L."/>
            <person name="Horner N."/>
            <person name="Hostetler J."/>
            <person name="Jiang R.H."/>
            <person name="Johnson J."/>
            <person name="Krajaejun T."/>
            <person name="Lin H."/>
            <person name="Meijer H.J."/>
            <person name="Moore B."/>
            <person name="Morris P."/>
            <person name="Phuntmart V."/>
            <person name="Puiu D."/>
            <person name="Shetty J."/>
            <person name="Stajich J.E."/>
            <person name="Tripathy S."/>
            <person name="Wawra S."/>
            <person name="van West P."/>
            <person name="Whitty B.R."/>
            <person name="Coutinho P.M."/>
            <person name="Henrissat B."/>
            <person name="Martin F."/>
            <person name="Thomas P.D."/>
            <person name="Tyler B.M."/>
            <person name="De Vries R.P."/>
            <person name="Kamoun S."/>
            <person name="Yandell M."/>
            <person name="Tisserat N."/>
            <person name="Buell C.R."/>
        </authorList>
    </citation>
    <scope>NUCLEOTIDE SEQUENCE</scope>
    <source>
        <strain evidence="4">DAOM:BR144</strain>
    </source>
</reference>
<dbReference type="OMA" id="RRVWHTW"/>
<evidence type="ECO:0000313" key="3">
    <source>
        <dbReference type="EnsemblProtists" id="PYU1_T004033"/>
    </source>
</evidence>
<dbReference type="VEuPathDB" id="FungiDB:PYU1_G004023"/>
<protein>
    <submittedName>
        <fullName evidence="3">Uncharacterized protein</fullName>
    </submittedName>
</protein>
<sequence>MTSTTSAAHATASLLLHRQASFHKHHVPPRLASFSTTVANRFFSDNSLGRQKRLIETTKRRQAKARDKARAQEARLGHLQQEYEESMRLRALQQEREVARMEKKLQHAAATYIQYVWRKQRYVCRCLEKRERAASFIAAFVCARMLRRQRFREAASRRIQRQWRKHVNCQKLTRNMSVLAKFLLSVRAWRVQLSKKKITRFSRAYQHLKHMEKMERSAKLLQRALGTYAAYRHLVQSNELARYPQVMAQQWPPQLPISATDLELAAQTLEAAKVSYKSLLVQESALTKELEILERRVRELKEKRDGEADRRGRFHTLEAYRRAKDETTTQQKLQEVETLMRTEIRAELEKEFEASRRALVREKSKQQQQVRDLNLPADSIDAKQRYDRAHNNKAILFQKSSSRRRSMDAQVEGAEAEEERHG</sequence>
<reference evidence="3" key="3">
    <citation type="submission" date="2015-02" db="UniProtKB">
        <authorList>
            <consortium name="EnsemblProtists"/>
        </authorList>
    </citation>
    <scope>IDENTIFICATION</scope>
    <source>
        <strain evidence="3">DAOM BR144</strain>
    </source>
</reference>
<proteinExistence type="predicted"/>
<feature type="coiled-coil region" evidence="1">
    <location>
        <begin position="55"/>
        <end position="111"/>
    </location>
</feature>
<dbReference type="InParanoid" id="K3WGE2"/>
<dbReference type="AlphaFoldDB" id="K3WGE2"/>
<evidence type="ECO:0000256" key="1">
    <source>
        <dbReference type="SAM" id="Coils"/>
    </source>
</evidence>
<organism evidence="3 4">
    <name type="scientific">Globisporangium ultimum (strain ATCC 200006 / CBS 805.95 / DAOM BR144)</name>
    <name type="common">Pythium ultimum</name>
    <dbReference type="NCBI Taxonomy" id="431595"/>
    <lineage>
        <taxon>Eukaryota</taxon>
        <taxon>Sar</taxon>
        <taxon>Stramenopiles</taxon>
        <taxon>Oomycota</taxon>
        <taxon>Peronosporomycetes</taxon>
        <taxon>Pythiales</taxon>
        <taxon>Pythiaceae</taxon>
        <taxon>Globisporangium</taxon>
    </lineage>
</organism>